<comment type="caution">
    <text evidence="3">The sequence shown here is derived from an EMBL/GenBank/DDBJ whole genome shotgun (WGS) entry which is preliminary data.</text>
</comment>
<gene>
    <name evidence="3" type="ORF">QWY15_03375</name>
</gene>
<keyword evidence="2" id="KW-0808">Transferase</keyword>
<evidence type="ECO:0000313" key="3">
    <source>
        <dbReference type="EMBL" id="MDN7226327.1"/>
    </source>
</evidence>
<dbReference type="PANTHER" id="PTHR34136">
    <property type="match status" value="1"/>
</dbReference>
<dbReference type="EMBL" id="JAUJWW010000001">
    <property type="protein sequence ID" value="MDN7226327.1"/>
    <property type="molecule type" value="Genomic_DNA"/>
</dbReference>
<sequence length="254" mass="28642">MRQSRVLIINTLIDNLTKEKLLQKVFDQIDNQQKNVFIVTANPEIVMTAHKSAIYHASLLKADFIIPDGFGVMLASKILEQPLEEKIVGYELLHTFLNYASSQGKSVYFFGSQKGIADVAAKNAASLYPCIKILGTKDGYSGHGEVVAEEIAETQPDFLFIGLGVPLQENWAAKYKHLFPSTVIMGVGGSFDVLSGHVKRAPRIWLKYNLEWLYRLLSQPTRIKRMIQLPIFVLTVFKQKRMNSSKSSKHKRLS</sequence>
<evidence type="ECO:0000256" key="2">
    <source>
        <dbReference type="ARBA" id="ARBA00022679"/>
    </source>
</evidence>
<dbReference type="PANTHER" id="PTHR34136:SF1">
    <property type="entry name" value="UDP-N-ACETYL-D-MANNOSAMINURONIC ACID TRANSFERASE"/>
    <property type="match status" value="1"/>
</dbReference>
<keyword evidence="4" id="KW-1185">Reference proteome</keyword>
<dbReference type="CDD" id="cd06533">
    <property type="entry name" value="Glyco_transf_WecG_TagA"/>
    <property type="match status" value="1"/>
</dbReference>
<evidence type="ECO:0000256" key="1">
    <source>
        <dbReference type="ARBA" id="ARBA00022676"/>
    </source>
</evidence>
<dbReference type="InterPro" id="IPR004629">
    <property type="entry name" value="WecG_TagA_CpsF"/>
</dbReference>
<reference evidence="3 4" key="1">
    <citation type="submission" date="2023-06" db="EMBL/GenBank/DDBJ databases">
        <title>Novel species in genus Planococcus.</title>
        <authorList>
            <person name="Ning S."/>
        </authorList>
    </citation>
    <scope>NUCLEOTIDE SEQUENCE [LARGE SCALE GENOMIC DNA]</scope>
    <source>
        <strain evidence="3 4">N064</strain>
    </source>
</reference>
<dbReference type="RefSeq" id="WP_300981538.1">
    <property type="nucleotide sequence ID" value="NZ_CP129238.1"/>
</dbReference>
<evidence type="ECO:0000313" key="4">
    <source>
        <dbReference type="Proteomes" id="UP001172054"/>
    </source>
</evidence>
<proteinExistence type="predicted"/>
<protein>
    <submittedName>
        <fullName evidence="3">WecB/TagA/CpsF family glycosyltransferase</fullName>
    </submittedName>
</protein>
<dbReference type="NCBIfam" id="TIGR00696">
    <property type="entry name" value="wecG_tagA_cpsF"/>
    <property type="match status" value="1"/>
</dbReference>
<keyword evidence="1" id="KW-0328">Glycosyltransferase</keyword>
<accession>A0ABT8MN51</accession>
<name>A0ABT8MN51_9BACL</name>
<organism evidence="3 4">
    <name type="scientific">Planococcus liqunii</name>
    <dbReference type="NCBI Taxonomy" id="3058394"/>
    <lineage>
        <taxon>Bacteria</taxon>
        <taxon>Bacillati</taxon>
        <taxon>Bacillota</taxon>
        <taxon>Bacilli</taxon>
        <taxon>Bacillales</taxon>
        <taxon>Caryophanaceae</taxon>
        <taxon>Planococcus</taxon>
    </lineage>
</organism>
<dbReference type="Pfam" id="PF03808">
    <property type="entry name" value="Glyco_tran_WecG"/>
    <property type="match status" value="1"/>
</dbReference>
<dbReference type="Proteomes" id="UP001172054">
    <property type="component" value="Unassembled WGS sequence"/>
</dbReference>